<dbReference type="PANTHER" id="PTHR30336:SF20">
    <property type="entry name" value="DUF218 DOMAIN-CONTAINING PROTEIN"/>
    <property type="match status" value="1"/>
</dbReference>
<dbReference type="EMBL" id="FMBC01000007">
    <property type="protein sequence ID" value="SCC04417.1"/>
    <property type="molecule type" value="Genomic_DNA"/>
</dbReference>
<evidence type="ECO:0000313" key="3">
    <source>
        <dbReference type="Proteomes" id="UP000198515"/>
    </source>
</evidence>
<dbReference type="Pfam" id="PF02698">
    <property type="entry name" value="DUF218"/>
    <property type="match status" value="1"/>
</dbReference>
<dbReference type="InterPro" id="IPR003848">
    <property type="entry name" value="DUF218"/>
</dbReference>
<dbReference type="Gene3D" id="1.10.3620.10">
    <property type="entry name" value="YdcF like domain"/>
    <property type="match status" value="1"/>
</dbReference>
<dbReference type="InterPro" id="IPR014729">
    <property type="entry name" value="Rossmann-like_a/b/a_fold"/>
</dbReference>
<organism evidence="2 3">
    <name type="scientific">Kosakonia oryziphila</name>
    <dbReference type="NCBI Taxonomy" id="1005667"/>
    <lineage>
        <taxon>Bacteria</taxon>
        <taxon>Pseudomonadati</taxon>
        <taxon>Pseudomonadota</taxon>
        <taxon>Gammaproteobacteria</taxon>
        <taxon>Enterobacterales</taxon>
        <taxon>Enterobacteriaceae</taxon>
        <taxon>Kosakonia</taxon>
    </lineage>
</organism>
<feature type="domain" description="DUF218" evidence="1">
    <location>
        <begin position="40"/>
        <end position="202"/>
    </location>
</feature>
<protein>
    <submittedName>
        <fullName evidence="2">Uncharacterized SAM-binding protein YcdF, DUF218 family</fullName>
    </submittedName>
</protein>
<dbReference type="AlphaFoldDB" id="A0A1C4BC40"/>
<name>A0A1C4BC40_9ENTR</name>
<dbReference type="Gene3D" id="3.40.50.620">
    <property type="entry name" value="HUPs"/>
    <property type="match status" value="1"/>
</dbReference>
<dbReference type="CDD" id="cd06259">
    <property type="entry name" value="YdcF-like"/>
    <property type="match status" value="1"/>
</dbReference>
<dbReference type="InterPro" id="IPR051599">
    <property type="entry name" value="Cell_Envelope_Assoc"/>
</dbReference>
<reference evidence="3" key="1">
    <citation type="submission" date="2016-08" db="EMBL/GenBank/DDBJ databases">
        <authorList>
            <person name="Varghese N."/>
            <person name="Submissions Spin"/>
        </authorList>
    </citation>
    <scope>NUCLEOTIDE SEQUENCE [LARGE SCALE GENOMIC DNA]</scope>
    <source>
        <strain evidence="3">REICA_142</strain>
    </source>
</reference>
<dbReference type="PANTHER" id="PTHR30336">
    <property type="entry name" value="INNER MEMBRANE PROTEIN, PROBABLE PERMEASE"/>
    <property type="match status" value="1"/>
</dbReference>
<dbReference type="RefSeq" id="WP_090134207.1">
    <property type="nucleotide sequence ID" value="NZ_FMBC01000007.1"/>
</dbReference>
<keyword evidence="3" id="KW-1185">Reference proteome</keyword>
<sequence>MQIPTFPALQETTLAAANTLGEWLAQNDFAGKPTPVHAEVVILAGNAVIPTIDAACALAAALNTPLLVTGGVGHSTTFLYDAVAHHPRYNVLHTTGRSEAAIMADIGRHFWNLDDSQLLIEDKSKNSGENARFSIDLLLSKGIKPKTAMVVQDPTMQRRTVATFARVSQQCADAPHWLSWPGITPRLCNTAAGLAFQPQQEGLWAVDRYLSLMMGEVPRLRDDATGYGPKGRDFLVHVDFPPAVEEAWQVLIADEILAAVLASRSL</sequence>
<dbReference type="GO" id="GO:0005886">
    <property type="term" value="C:plasma membrane"/>
    <property type="evidence" value="ECO:0007669"/>
    <property type="project" value="TreeGrafter"/>
</dbReference>
<dbReference type="OrthoDB" id="2216870at2"/>
<evidence type="ECO:0000259" key="1">
    <source>
        <dbReference type="Pfam" id="PF02698"/>
    </source>
</evidence>
<evidence type="ECO:0000313" key="2">
    <source>
        <dbReference type="EMBL" id="SCC04417.1"/>
    </source>
</evidence>
<accession>A0A1C4BC40</accession>
<gene>
    <name evidence="2" type="ORF">GA0061070_100772</name>
</gene>
<proteinExistence type="predicted"/>
<dbReference type="Proteomes" id="UP000198515">
    <property type="component" value="Unassembled WGS sequence"/>
</dbReference>